<dbReference type="STRING" id="9402.L5KFP7"/>
<feature type="domain" description="REM-1" evidence="7">
    <location>
        <begin position="100"/>
        <end position="175"/>
    </location>
</feature>
<dbReference type="InterPro" id="IPR051364">
    <property type="entry name" value="Cytokinesis/Rho-signaling"/>
</dbReference>
<keyword evidence="1 4" id="KW-0175">Coiled coil</keyword>
<dbReference type="InterPro" id="IPR011993">
    <property type="entry name" value="PH-like_dom_sf"/>
</dbReference>
<evidence type="ECO:0000259" key="6">
    <source>
        <dbReference type="PROSITE" id="PS50003"/>
    </source>
</evidence>
<evidence type="ECO:0000313" key="8">
    <source>
        <dbReference type="EMBL" id="ELK09611.1"/>
    </source>
</evidence>
<gene>
    <name evidence="8" type="ORF">PAL_GLEAN10020582</name>
</gene>
<evidence type="ECO:0000313" key="9">
    <source>
        <dbReference type="Proteomes" id="UP000010552"/>
    </source>
</evidence>
<sequence length="701" mass="79223">MEVQTLRGRELCLAGLPAQQVSEKRAGLQVWTPPFCLVVRKAPSSPLVFSRGQKQRKGLGVCTFEGIVRWRLEIFATPTPDFLGRKQAWNGEAMSESRGAFPGAPVRCLHPFPKDCSIREKIDLEIRMRQGIWKLLSLSTQKDQILHAVKNLMVCNARIMAYTSELQKLEEQIANQPGRCDVNFESKERTACKGKIAISDIRIPLMWKDSDHFSNKERSPRYAIFCLFKMGAEVFDTDMMIVDKTITDICFENVTVFNEARPDFQIKVELYSCCTEESSLTNTPKKLAKKLKTSISKATGKKINSFLQDHETCLSFSPAVSGAKYSLLAQTTLTLESAEDSFKTHNLSINGNEASPFWLPLFGNMCCRFVVQPACMSENAFAGFLNQQQMVDGLISWRRLYCVLRGGKLYCFYTPEEIEAKVEPALVVSINKETRIRAMDKNAKTRIHNFSIINPAAGQAITHIFAAENKEDLQKWMEAFWQHFFDLSQWKHCCEELMKIEIMSPRKPPLFLTKEATSVYHDMSIDSPIKLESLTDIIHKKIEETNGQFLIGQHEESSPPPSATLFDGNHQVVIQKNTLSSASKQLHDGKGKKRRAPLPPSDKAPFSLITQSNRDQLVKDNWEKTGVSQTSPLDAKLSTLMHHLQKPVAAPRKLLPARKNCLTDGEHTDTKTNFEAKPVPSPRQKSIKDILDPRSWLQAQG</sequence>
<dbReference type="Proteomes" id="UP000010552">
    <property type="component" value="Unassembled WGS sequence"/>
</dbReference>
<dbReference type="eggNOG" id="ENOG502QRWR">
    <property type="taxonomic scope" value="Eukaryota"/>
</dbReference>
<protein>
    <recommendedName>
        <fullName evidence="2">Rhotekin-2</fullName>
    </recommendedName>
    <alternativeName>
        <fullName evidence="3">Pleckstrin homology domain-containing family K member 1</fullName>
    </alternativeName>
</protein>
<dbReference type="FunCoup" id="L5KFP7">
    <property type="interactions" value="91"/>
</dbReference>
<keyword evidence="9" id="KW-1185">Reference proteome</keyword>
<dbReference type="Pfam" id="PF00169">
    <property type="entry name" value="PH"/>
    <property type="match status" value="1"/>
</dbReference>
<evidence type="ECO:0000256" key="4">
    <source>
        <dbReference type="PROSITE-ProRule" id="PRU01207"/>
    </source>
</evidence>
<dbReference type="PANTHER" id="PTHR21538:SF21">
    <property type="entry name" value="RHOTEKIN-2"/>
    <property type="match status" value="1"/>
</dbReference>
<dbReference type="Pfam" id="PF08174">
    <property type="entry name" value="Anillin"/>
    <property type="match status" value="1"/>
</dbReference>
<dbReference type="AlphaFoldDB" id="L5KFP7"/>
<dbReference type="FunFam" id="2.30.29.30:FF:000274">
    <property type="entry name" value="Rhotekin 2"/>
    <property type="match status" value="1"/>
</dbReference>
<dbReference type="PANTHER" id="PTHR21538">
    <property type="entry name" value="ANILLIN/RHOTEKIN RTKN"/>
    <property type="match status" value="1"/>
</dbReference>
<accession>L5KFP7</accession>
<dbReference type="CDD" id="cd13249">
    <property type="entry name" value="PH_rhotekin2"/>
    <property type="match status" value="1"/>
</dbReference>
<dbReference type="EMBL" id="KB030800">
    <property type="protein sequence ID" value="ELK09611.1"/>
    <property type="molecule type" value="Genomic_DNA"/>
</dbReference>
<dbReference type="InterPro" id="IPR012966">
    <property type="entry name" value="AHD"/>
</dbReference>
<dbReference type="PROSITE" id="PS51860">
    <property type="entry name" value="REM_1"/>
    <property type="match status" value="1"/>
</dbReference>
<dbReference type="InterPro" id="IPR011072">
    <property type="entry name" value="HR1_rho-bd"/>
</dbReference>
<dbReference type="SMART" id="SM00742">
    <property type="entry name" value="Hr1"/>
    <property type="match status" value="1"/>
</dbReference>
<dbReference type="SMART" id="SM00233">
    <property type="entry name" value="PH"/>
    <property type="match status" value="1"/>
</dbReference>
<feature type="region of interest" description="Disordered" evidence="5">
    <location>
        <begin position="662"/>
        <end position="701"/>
    </location>
</feature>
<reference evidence="9" key="1">
    <citation type="journal article" date="2013" name="Science">
        <title>Comparative analysis of bat genomes provides insight into the evolution of flight and immunity.</title>
        <authorList>
            <person name="Zhang G."/>
            <person name="Cowled C."/>
            <person name="Shi Z."/>
            <person name="Huang Z."/>
            <person name="Bishop-Lilly K.A."/>
            <person name="Fang X."/>
            <person name="Wynne J.W."/>
            <person name="Xiong Z."/>
            <person name="Baker M.L."/>
            <person name="Zhao W."/>
            <person name="Tachedjian M."/>
            <person name="Zhu Y."/>
            <person name="Zhou P."/>
            <person name="Jiang X."/>
            <person name="Ng J."/>
            <person name="Yang L."/>
            <person name="Wu L."/>
            <person name="Xiao J."/>
            <person name="Feng Y."/>
            <person name="Chen Y."/>
            <person name="Sun X."/>
            <person name="Zhang Y."/>
            <person name="Marsh G.A."/>
            <person name="Crameri G."/>
            <person name="Broder C.C."/>
            <person name="Frey K.G."/>
            <person name="Wang L.F."/>
            <person name="Wang J."/>
        </authorList>
    </citation>
    <scope>NUCLEOTIDE SEQUENCE [LARGE SCALE GENOMIC DNA]</scope>
</reference>
<evidence type="ECO:0000256" key="1">
    <source>
        <dbReference type="ARBA" id="ARBA00023054"/>
    </source>
</evidence>
<feature type="region of interest" description="Disordered" evidence="5">
    <location>
        <begin position="580"/>
        <end position="607"/>
    </location>
</feature>
<dbReference type="PROSITE" id="PS50003">
    <property type="entry name" value="PH_DOMAIN"/>
    <property type="match status" value="1"/>
</dbReference>
<feature type="domain" description="PH" evidence="6">
    <location>
        <begin position="378"/>
        <end position="485"/>
    </location>
</feature>
<dbReference type="GO" id="GO:0030097">
    <property type="term" value="P:hemopoiesis"/>
    <property type="evidence" value="ECO:0007669"/>
    <property type="project" value="TreeGrafter"/>
</dbReference>
<dbReference type="GO" id="GO:0008284">
    <property type="term" value="P:positive regulation of cell population proliferation"/>
    <property type="evidence" value="ECO:0007669"/>
    <property type="project" value="TreeGrafter"/>
</dbReference>
<proteinExistence type="predicted"/>
<dbReference type="SUPFAM" id="SSF50729">
    <property type="entry name" value="PH domain-like"/>
    <property type="match status" value="1"/>
</dbReference>
<dbReference type="InParanoid" id="L5KFP7"/>
<dbReference type="InterPro" id="IPR001849">
    <property type="entry name" value="PH_domain"/>
</dbReference>
<organism evidence="8 9">
    <name type="scientific">Pteropus alecto</name>
    <name type="common">Black flying fox</name>
    <dbReference type="NCBI Taxonomy" id="9402"/>
    <lineage>
        <taxon>Eukaryota</taxon>
        <taxon>Metazoa</taxon>
        <taxon>Chordata</taxon>
        <taxon>Craniata</taxon>
        <taxon>Vertebrata</taxon>
        <taxon>Euteleostomi</taxon>
        <taxon>Mammalia</taxon>
        <taxon>Eutheria</taxon>
        <taxon>Laurasiatheria</taxon>
        <taxon>Chiroptera</taxon>
        <taxon>Yinpterochiroptera</taxon>
        <taxon>Pteropodoidea</taxon>
        <taxon>Pteropodidae</taxon>
        <taxon>Pteropodinae</taxon>
        <taxon>Pteropus</taxon>
    </lineage>
</organism>
<dbReference type="GO" id="GO:0007165">
    <property type="term" value="P:signal transduction"/>
    <property type="evidence" value="ECO:0007669"/>
    <property type="project" value="InterPro"/>
</dbReference>
<feature type="compositionally biased region" description="Basic and acidic residues" evidence="5">
    <location>
        <begin position="664"/>
        <end position="674"/>
    </location>
</feature>
<name>L5KFP7_PTEAL</name>
<evidence type="ECO:0000256" key="2">
    <source>
        <dbReference type="ARBA" id="ARBA00073776"/>
    </source>
</evidence>
<evidence type="ECO:0000259" key="7">
    <source>
        <dbReference type="PROSITE" id="PS51860"/>
    </source>
</evidence>
<evidence type="ECO:0000256" key="3">
    <source>
        <dbReference type="ARBA" id="ARBA00080445"/>
    </source>
</evidence>
<evidence type="ECO:0000256" key="5">
    <source>
        <dbReference type="SAM" id="MobiDB-lite"/>
    </source>
</evidence>
<dbReference type="Gene3D" id="2.30.29.30">
    <property type="entry name" value="Pleckstrin-homology domain (PH domain)/Phosphotyrosine-binding domain (PTB)"/>
    <property type="match status" value="1"/>
</dbReference>